<comment type="subcellular location">
    <subcellularLocation>
        <location evidence="2">Cell membrane</location>
        <topology evidence="2">Lipid-anchor</topology>
    </subcellularLocation>
</comment>
<name>A0ABX8UP89_9BURK</name>
<dbReference type="Proteomes" id="UP000826462">
    <property type="component" value="Chromosome 1"/>
</dbReference>
<dbReference type="Gene3D" id="2.20.200.10">
    <property type="entry name" value="Outer membrane efflux proteins (OEP)"/>
    <property type="match status" value="1"/>
</dbReference>
<dbReference type="Pfam" id="PF02321">
    <property type="entry name" value="OEP"/>
    <property type="match status" value="2"/>
</dbReference>
<keyword evidence="2" id="KW-1134">Transmembrane beta strand</keyword>
<dbReference type="RefSeq" id="WP_219800117.1">
    <property type="nucleotide sequence ID" value="NZ_CP080095.1"/>
</dbReference>
<keyword evidence="2" id="KW-0472">Membrane</keyword>
<evidence type="ECO:0000256" key="3">
    <source>
        <dbReference type="SAM" id="MobiDB-lite"/>
    </source>
</evidence>
<dbReference type="InterPro" id="IPR010131">
    <property type="entry name" value="MdtP/NodT-like"/>
</dbReference>
<dbReference type="SUPFAM" id="SSF56954">
    <property type="entry name" value="Outer membrane efflux proteins (OEP)"/>
    <property type="match status" value="1"/>
</dbReference>
<sequence>MALSALTSLVFASVALLTGCTVGPNYSLPKDALVNSNFANAPIDGSNDPLVTQQPVPQNWWRLYDDPVLNSLVEDALAENRDLRVAVANLAASRAEVQFAREQDGFSGDALGTVQYSQLSPEQFLTNKIPPQTLAVLGFNVSYELDLFGKLRRGVEAAKADDDAVEAARDLVRITVVADVVRSYVENCAAAEELAIAQHSLALERERVDVSQRLFQAGRGNEPDVTRGITQRDTIAAEIPRFMLRQRVAQYRLATLLARSPQDLPPAAKNCAKLPQIGEPLPVGDGAALLKRRPDVREAERKLAASTARIGVATAALYPTISLGASAGFNGLASDIGTAPTAYYSVGPMISWVFPVNGQRAKVQQAEASTVASLAHFDSVVLNALRETESALATYSLDTQRAQVLETALQSARTSADQTHQLYTSGRESFISDLDATRTLTQVDAQVAAARSTVAVDRVNLFLALGGGWEEEEQGAQTGASQAGSGSRARQAAQGSGQAAVQPGAHRSE</sequence>
<dbReference type="NCBIfam" id="TIGR01845">
    <property type="entry name" value="outer_NodT"/>
    <property type="match status" value="1"/>
</dbReference>
<accession>A0ABX8UP89</accession>
<organism evidence="4 5">
    <name type="scientific">Paraburkholderia edwinii</name>
    <dbReference type="NCBI Taxonomy" id="2861782"/>
    <lineage>
        <taxon>Bacteria</taxon>
        <taxon>Pseudomonadati</taxon>
        <taxon>Pseudomonadota</taxon>
        <taxon>Betaproteobacteria</taxon>
        <taxon>Burkholderiales</taxon>
        <taxon>Burkholderiaceae</taxon>
        <taxon>Paraburkholderia</taxon>
    </lineage>
</organism>
<evidence type="ECO:0000313" key="4">
    <source>
        <dbReference type="EMBL" id="QYD70814.1"/>
    </source>
</evidence>
<feature type="compositionally biased region" description="Low complexity" evidence="3">
    <location>
        <begin position="475"/>
        <end position="509"/>
    </location>
</feature>
<evidence type="ECO:0000313" key="5">
    <source>
        <dbReference type="Proteomes" id="UP000826462"/>
    </source>
</evidence>
<dbReference type="PANTHER" id="PTHR30203">
    <property type="entry name" value="OUTER MEMBRANE CATION EFFLUX PROTEIN"/>
    <property type="match status" value="1"/>
</dbReference>
<dbReference type="InterPro" id="IPR003423">
    <property type="entry name" value="OMP_efflux"/>
</dbReference>
<protein>
    <submittedName>
        <fullName evidence="4">Efflux transporter outer membrane subunit</fullName>
    </submittedName>
</protein>
<comment type="similarity">
    <text evidence="1 2">Belongs to the outer membrane factor (OMF) (TC 1.B.17) family.</text>
</comment>
<gene>
    <name evidence="4" type="ORF">KZJ38_04865</name>
</gene>
<keyword evidence="2" id="KW-0449">Lipoprotein</keyword>
<proteinExistence type="inferred from homology"/>
<dbReference type="EMBL" id="CP080095">
    <property type="protein sequence ID" value="QYD70814.1"/>
    <property type="molecule type" value="Genomic_DNA"/>
</dbReference>
<keyword evidence="5" id="KW-1185">Reference proteome</keyword>
<feature type="region of interest" description="Disordered" evidence="3">
    <location>
        <begin position="471"/>
        <end position="509"/>
    </location>
</feature>
<evidence type="ECO:0000256" key="2">
    <source>
        <dbReference type="RuleBase" id="RU362097"/>
    </source>
</evidence>
<dbReference type="Gene3D" id="1.20.1600.10">
    <property type="entry name" value="Outer membrane efflux proteins (OEP)"/>
    <property type="match status" value="1"/>
</dbReference>
<dbReference type="PANTHER" id="PTHR30203:SF21">
    <property type="entry name" value="OUTER MEMBRANE COMPONENT OF MULTIDRUG EFFLUX PUMP-RELATED"/>
    <property type="match status" value="1"/>
</dbReference>
<keyword evidence="2" id="KW-0564">Palmitate</keyword>
<evidence type="ECO:0000256" key="1">
    <source>
        <dbReference type="ARBA" id="ARBA00007613"/>
    </source>
</evidence>
<keyword evidence="2" id="KW-0812">Transmembrane</keyword>
<reference evidence="4 5" key="1">
    <citation type="submission" date="2021-07" db="EMBL/GenBank/DDBJ databases">
        <title>Paraburkholderia edwinii protects Aspergillus sp. from phenazines by acting as a toxin sponge.</title>
        <authorList>
            <person name="Dahlstrom K.M."/>
            <person name="Newman D.K."/>
        </authorList>
    </citation>
    <scope>NUCLEOTIDE SEQUENCE [LARGE SCALE GENOMIC DNA]</scope>
    <source>
        <strain evidence="4 5">Pe01</strain>
    </source>
</reference>